<dbReference type="Proteomes" id="UP000431080">
    <property type="component" value="Unassembled WGS sequence"/>
</dbReference>
<dbReference type="InterPro" id="IPR051678">
    <property type="entry name" value="AGP_Transferase"/>
</dbReference>
<accession>A0A6I2FAP1</accession>
<dbReference type="PANTHER" id="PTHR21310">
    <property type="entry name" value="AMINOGLYCOSIDE PHOSPHOTRANSFERASE-RELATED-RELATED"/>
    <property type="match status" value="1"/>
</dbReference>
<reference evidence="2 3" key="1">
    <citation type="submission" date="2019-10" db="EMBL/GenBank/DDBJ databases">
        <authorList>
            <person name="Nie G."/>
            <person name="Ming H."/>
            <person name="Yi B."/>
        </authorList>
    </citation>
    <scope>NUCLEOTIDE SEQUENCE [LARGE SCALE GENOMIC DNA]</scope>
    <source>
        <strain evidence="2 3">CFH 90414</strain>
    </source>
</reference>
<feature type="domain" description="Aminoglycoside phosphotransferase" evidence="1">
    <location>
        <begin position="49"/>
        <end position="286"/>
    </location>
</feature>
<keyword evidence="2" id="KW-0808">Transferase</keyword>
<dbReference type="SUPFAM" id="SSF56112">
    <property type="entry name" value="Protein kinase-like (PK-like)"/>
    <property type="match status" value="1"/>
</dbReference>
<proteinExistence type="predicted"/>
<evidence type="ECO:0000259" key="1">
    <source>
        <dbReference type="Pfam" id="PF01636"/>
    </source>
</evidence>
<dbReference type="InterPro" id="IPR011009">
    <property type="entry name" value="Kinase-like_dom_sf"/>
</dbReference>
<evidence type="ECO:0000313" key="2">
    <source>
        <dbReference type="EMBL" id="MRG59023.1"/>
    </source>
</evidence>
<dbReference type="AlphaFoldDB" id="A0A6I2FAP1"/>
<keyword evidence="3" id="KW-1185">Reference proteome</keyword>
<sequence length="324" mass="34008">MVGWRPRYGGAMSREVHDGTDAPPADVHVDAELVRRLVEAQHPDLAGRVELVASGWDNAILRLGSRHAVRMPRRALGAQLAAGEQRWLPELAPRLPVAIPVPVRTGAPAFGYPYPWSIVPWFDGADAASVDRASRAAAAAALAGFVVALGDPAPAEAPENRFPGIPLAERDALTREGLASAALAEAFAPADRADLVAAWDAALRAPAYDGSPVWVHGDLHPANLLLDERAALAAVLDFGDLTSGDSATDLATAWLTFDHVGRAAFRATVDASGRADAATWTRARGWAIALGVAMVSSVGVQGRIGRTGFEALREVLADAALERG</sequence>
<gene>
    <name evidence="2" type="ORF">GE115_03945</name>
</gene>
<dbReference type="Pfam" id="PF01636">
    <property type="entry name" value="APH"/>
    <property type="match status" value="1"/>
</dbReference>
<evidence type="ECO:0000313" key="3">
    <source>
        <dbReference type="Proteomes" id="UP000431080"/>
    </source>
</evidence>
<dbReference type="PANTHER" id="PTHR21310:SF42">
    <property type="entry name" value="BIFUNCTIONAL AAC_APH"/>
    <property type="match status" value="1"/>
</dbReference>
<dbReference type="GO" id="GO:0016740">
    <property type="term" value="F:transferase activity"/>
    <property type="evidence" value="ECO:0007669"/>
    <property type="project" value="UniProtKB-KW"/>
</dbReference>
<dbReference type="CDD" id="cd05155">
    <property type="entry name" value="APH_ChoK_like_1"/>
    <property type="match status" value="1"/>
</dbReference>
<dbReference type="InterPro" id="IPR002575">
    <property type="entry name" value="Aminoglycoside_PTrfase"/>
</dbReference>
<comment type="caution">
    <text evidence="2">The sequence shown here is derived from an EMBL/GenBank/DDBJ whole genome shotgun (WGS) entry which is preliminary data.</text>
</comment>
<protein>
    <submittedName>
        <fullName evidence="2">Phosphotransferase</fullName>
    </submittedName>
</protein>
<name>A0A6I2FAP1_9MICO</name>
<dbReference type="Gene3D" id="3.30.200.20">
    <property type="entry name" value="Phosphorylase Kinase, domain 1"/>
    <property type="match status" value="1"/>
</dbReference>
<organism evidence="2 3">
    <name type="scientific">Agromyces agglutinans</name>
    <dbReference type="NCBI Taxonomy" id="2662258"/>
    <lineage>
        <taxon>Bacteria</taxon>
        <taxon>Bacillati</taxon>
        <taxon>Actinomycetota</taxon>
        <taxon>Actinomycetes</taxon>
        <taxon>Micrococcales</taxon>
        <taxon>Microbacteriaceae</taxon>
        <taxon>Agromyces</taxon>
    </lineage>
</organism>
<dbReference type="Gene3D" id="3.90.1200.10">
    <property type="match status" value="1"/>
</dbReference>
<dbReference type="EMBL" id="WJIF01000002">
    <property type="protein sequence ID" value="MRG59023.1"/>
    <property type="molecule type" value="Genomic_DNA"/>
</dbReference>